<keyword evidence="1" id="KW-0472">Membrane</keyword>
<dbReference type="Proteomes" id="UP000030748">
    <property type="component" value="Unassembled WGS sequence"/>
</dbReference>
<keyword evidence="1" id="KW-1133">Transmembrane helix</keyword>
<dbReference type="KEGG" id="egt:105970079"/>
<evidence type="ECO:0000313" key="2">
    <source>
        <dbReference type="EMBL" id="EYU26475.1"/>
    </source>
</evidence>
<keyword evidence="1" id="KW-0812">Transmembrane</keyword>
<evidence type="ECO:0000313" key="3">
    <source>
        <dbReference type="Proteomes" id="UP000030748"/>
    </source>
</evidence>
<dbReference type="EMBL" id="KI631651">
    <property type="protein sequence ID" value="EYU26475.1"/>
    <property type="molecule type" value="Genomic_DNA"/>
</dbReference>
<accession>A0A022QJ13</accession>
<name>A0A022QJ13_ERYGU</name>
<dbReference type="AlphaFoldDB" id="A0A022QJ13"/>
<keyword evidence="3" id="KW-1185">Reference proteome</keyword>
<organism evidence="2 3">
    <name type="scientific">Erythranthe guttata</name>
    <name type="common">Yellow monkey flower</name>
    <name type="synonym">Mimulus guttatus</name>
    <dbReference type="NCBI Taxonomy" id="4155"/>
    <lineage>
        <taxon>Eukaryota</taxon>
        <taxon>Viridiplantae</taxon>
        <taxon>Streptophyta</taxon>
        <taxon>Embryophyta</taxon>
        <taxon>Tracheophyta</taxon>
        <taxon>Spermatophyta</taxon>
        <taxon>Magnoliopsida</taxon>
        <taxon>eudicotyledons</taxon>
        <taxon>Gunneridae</taxon>
        <taxon>Pentapetalae</taxon>
        <taxon>asterids</taxon>
        <taxon>lamiids</taxon>
        <taxon>Lamiales</taxon>
        <taxon>Phrymaceae</taxon>
        <taxon>Erythranthe</taxon>
    </lineage>
</organism>
<sequence>MAAFQHMARFSKFTSPITAYGFFSRRMSRFVKPDGDGGVLVDRRALILQLEAEGIPRTLSKKYADIVASTLEESHRNGLNIVKQEDLLCQVKNHRNNIINECHNLRNGLKITSVEMRNAAAAEPTSDETDLEMKKPRPSFEEAAPRAFRRTLGFVSLYVVSFAGLIGVVRTRKNHGV</sequence>
<evidence type="ECO:0000256" key="1">
    <source>
        <dbReference type="SAM" id="Phobius"/>
    </source>
</evidence>
<proteinExistence type="predicted"/>
<protein>
    <submittedName>
        <fullName evidence="2">Uncharacterized protein</fullName>
    </submittedName>
</protein>
<reference evidence="2 3" key="1">
    <citation type="journal article" date="2013" name="Proc. Natl. Acad. Sci. U.S.A.">
        <title>Fine-scale variation in meiotic recombination in Mimulus inferred from population shotgun sequencing.</title>
        <authorList>
            <person name="Hellsten U."/>
            <person name="Wright K.M."/>
            <person name="Jenkins J."/>
            <person name="Shu S."/>
            <person name="Yuan Y."/>
            <person name="Wessler S.R."/>
            <person name="Schmutz J."/>
            <person name="Willis J.H."/>
            <person name="Rokhsar D.S."/>
        </authorList>
    </citation>
    <scope>NUCLEOTIDE SEQUENCE [LARGE SCALE GENOMIC DNA]</scope>
    <source>
        <strain evidence="3">cv. DUN x IM62</strain>
    </source>
</reference>
<feature type="transmembrane region" description="Helical" evidence="1">
    <location>
        <begin position="151"/>
        <end position="169"/>
    </location>
</feature>
<gene>
    <name evidence="2" type="ORF">MIMGU_mgv1a014815mg</name>
</gene>